<comment type="caution">
    <text evidence="8">The sequence shown here is derived from an EMBL/GenBank/DDBJ whole genome shotgun (WGS) entry which is preliminary data.</text>
</comment>
<evidence type="ECO:0000313" key="8">
    <source>
        <dbReference type="EMBL" id="GMK57584.1"/>
    </source>
</evidence>
<evidence type="ECO:0000256" key="6">
    <source>
        <dbReference type="SAM" id="MobiDB-lite"/>
    </source>
</evidence>
<dbReference type="GO" id="GO:0008270">
    <property type="term" value="F:zinc ion binding"/>
    <property type="evidence" value="ECO:0007669"/>
    <property type="project" value="InterPro"/>
</dbReference>
<dbReference type="InterPro" id="IPR036864">
    <property type="entry name" value="Zn2-C6_fun-type_DNA-bd_sf"/>
</dbReference>
<dbReference type="SMART" id="SM00066">
    <property type="entry name" value="GAL4"/>
    <property type="match status" value="1"/>
</dbReference>
<organism evidence="8 9">
    <name type="scientific">Cutaneotrichosporon spelunceum</name>
    <dbReference type="NCBI Taxonomy" id="1672016"/>
    <lineage>
        <taxon>Eukaryota</taxon>
        <taxon>Fungi</taxon>
        <taxon>Dikarya</taxon>
        <taxon>Basidiomycota</taxon>
        <taxon>Agaricomycotina</taxon>
        <taxon>Tremellomycetes</taxon>
        <taxon>Trichosporonales</taxon>
        <taxon>Trichosporonaceae</taxon>
        <taxon>Cutaneotrichosporon</taxon>
    </lineage>
</organism>
<sequence>MSAMDPRSHGVHGNNVQFPQKKVPIRRPRKACTICRGLKTRCLPDGDNKDPQACCSRCARLGLACEYSRARRGKKTSDNEHSPPPPSGVSLKESHMQNSLGINFTSPRSKWDLVSTYDNQGSDGRLFASGMLDEKGPVWSTHQPGNGLVPNGDDHSPVLYPASNGSESHSSPLAHYNLAGRTAAGFAEYINPQLQMVDGPQDPFTGQHVEENADGLTPDGFPNGFVTPIEAGFISNTDAVQLVALFMSRIAPSSSLFDPYYHTFERVRQSPVLLTAILSASALFFQPDMAVQLRKLADSYISRKMSSGHYDVTLIQAIAVLICWKHPNDRTTYQKMGMAVRLVHELRLPRASKPSCSLRNRPTEEEDRRKADIERTAFWCSAHDRVISHALQLPTAQPSSAPTAEQVYEWAESHRYLNLPSDDFAAFNAGLWEAHSTFPAHPRLLVEGMTVKYTPEGYAILANRLEQHATRFQNHPMTSQEPFSGLCKLMGDSAVLKMRTLGWMQNLRSGTTSSAVLQLCEEFVGAIKGVDDIFLCSDMVVRQVSAPGILLALARKKFTRDELRRCSSISNQIADIAAELGTHVGAQLNMPHIEDFYRRLVRGFNRFVDGIEVSPAMPLQNFAHNQWQGLSAEFTSAPTAPVPLGSHNGAPPEWAWTNVINNMNPLWATNGLQ</sequence>
<evidence type="ECO:0000259" key="7">
    <source>
        <dbReference type="PROSITE" id="PS50048"/>
    </source>
</evidence>
<proteinExistence type="predicted"/>
<dbReference type="InterPro" id="IPR051089">
    <property type="entry name" value="prtT"/>
</dbReference>
<keyword evidence="2" id="KW-0805">Transcription regulation</keyword>
<dbReference type="SUPFAM" id="SSF57701">
    <property type="entry name" value="Zn2/Cys6 DNA-binding domain"/>
    <property type="match status" value="1"/>
</dbReference>
<dbReference type="CDD" id="cd00067">
    <property type="entry name" value="GAL4"/>
    <property type="match status" value="1"/>
</dbReference>
<dbReference type="AlphaFoldDB" id="A0AAD3TVC3"/>
<dbReference type="InterPro" id="IPR001138">
    <property type="entry name" value="Zn2Cys6_DnaBD"/>
</dbReference>
<keyword evidence="9" id="KW-1185">Reference proteome</keyword>
<keyword evidence="3" id="KW-0238">DNA-binding</keyword>
<dbReference type="CDD" id="cd12148">
    <property type="entry name" value="fungal_TF_MHR"/>
    <property type="match status" value="1"/>
</dbReference>
<reference evidence="8" key="1">
    <citation type="journal article" date="2023" name="BMC Genomics">
        <title>Chromosome-level genome assemblies of Cutaneotrichosporon spp. (Trichosporonales, Basidiomycota) reveal imbalanced evolution between nucleotide sequences and chromosome synteny.</title>
        <authorList>
            <person name="Kobayashi Y."/>
            <person name="Kayamori A."/>
            <person name="Aoki K."/>
            <person name="Shiwa Y."/>
            <person name="Matsutani M."/>
            <person name="Fujita N."/>
            <person name="Sugita T."/>
            <person name="Iwasaki W."/>
            <person name="Tanaka N."/>
            <person name="Takashima M."/>
        </authorList>
    </citation>
    <scope>NUCLEOTIDE SEQUENCE</scope>
    <source>
        <strain evidence="8">HIS016</strain>
    </source>
</reference>
<dbReference type="GO" id="GO:0000976">
    <property type="term" value="F:transcription cis-regulatory region binding"/>
    <property type="evidence" value="ECO:0007669"/>
    <property type="project" value="TreeGrafter"/>
</dbReference>
<keyword evidence="5" id="KW-0539">Nucleus</keyword>
<evidence type="ECO:0000256" key="3">
    <source>
        <dbReference type="ARBA" id="ARBA00023125"/>
    </source>
</evidence>
<dbReference type="Proteomes" id="UP001222932">
    <property type="component" value="Unassembled WGS sequence"/>
</dbReference>
<comment type="subcellular location">
    <subcellularLocation>
        <location evidence="1">Nucleus</location>
    </subcellularLocation>
</comment>
<evidence type="ECO:0000256" key="5">
    <source>
        <dbReference type="ARBA" id="ARBA00023242"/>
    </source>
</evidence>
<dbReference type="GO" id="GO:0000981">
    <property type="term" value="F:DNA-binding transcription factor activity, RNA polymerase II-specific"/>
    <property type="evidence" value="ECO:0007669"/>
    <property type="project" value="InterPro"/>
</dbReference>
<name>A0AAD3TVC3_9TREE</name>
<dbReference type="PANTHER" id="PTHR31845">
    <property type="entry name" value="FINGER DOMAIN PROTEIN, PUTATIVE-RELATED"/>
    <property type="match status" value="1"/>
</dbReference>
<dbReference type="Pfam" id="PF00172">
    <property type="entry name" value="Zn_clus"/>
    <property type="match status" value="1"/>
</dbReference>
<keyword evidence="4" id="KW-0804">Transcription</keyword>
<dbReference type="GO" id="GO:0005634">
    <property type="term" value="C:nucleus"/>
    <property type="evidence" value="ECO:0007669"/>
    <property type="project" value="UniProtKB-SubCell"/>
</dbReference>
<dbReference type="Gene3D" id="4.10.240.10">
    <property type="entry name" value="Zn(2)-C6 fungal-type DNA-binding domain"/>
    <property type="match status" value="1"/>
</dbReference>
<evidence type="ECO:0000256" key="4">
    <source>
        <dbReference type="ARBA" id="ARBA00023163"/>
    </source>
</evidence>
<protein>
    <recommendedName>
        <fullName evidence="7">Zn(2)-C6 fungal-type domain-containing protein</fullName>
    </recommendedName>
</protein>
<dbReference type="PANTHER" id="PTHR31845:SF19">
    <property type="entry name" value="TRANSCRIPTION FACTOR DOMAIN-CONTAINING PROTEIN"/>
    <property type="match status" value="1"/>
</dbReference>
<dbReference type="PROSITE" id="PS00463">
    <property type="entry name" value="ZN2_CY6_FUNGAL_1"/>
    <property type="match status" value="1"/>
</dbReference>
<accession>A0AAD3TVC3</accession>
<evidence type="ECO:0000256" key="2">
    <source>
        <dbReference type="ARBA" id="ARBA00023015"/>
    </source>
</evidence>
<evidence type="ECO:0000313" key="9">
    <source>
        <dbReference type="Proteomes" id="UP001222932"/>
    </source>
</evidence>
<gene>
    <name evidence="8" type="ORF">CspeluHIS016_0404180</name>
</gene>
<feature type="region of interest" description="Disordered" evidence="6">
    <location>
        <begin position="70"/>
        <end position="93"/>
    </location>
</feature>
<feature type="domain" description="Zn(2)-C6 fungal-type" evidence="7">
    <location>
        <begin position="31"/>
        <end position="67"/>
    </location>
</feature>
<evidence type="ECO:0000256" key="1">
    <source>
        <dbReference type="ARBA" id="ARBA00004123"/>
    </source>
</evidence>
<feature type="region of interest" description="Disordered" evidence="6">
    <location>
        <begin position="1"/>
        <end position="22"/>
    </location>
</feature>
<dbReference type="PROSITE" id="PS50048">
    <property type="entry name" value="ZN2_CY6_FUNGAL_2"/>
    <property type="match status" value="1"/>
</dbReference>
<reference evidence="8" key="2">
    <citation type="submission" date="2023-06" db="EMBL/GenBank/DDBJ databases">
        <authorList>
            <person name="Kobayashi Y."/>
            <person name="Kayamori A."/>
            <person name="Aoki K."/>
            <person name="Shiwa Y."/>
            <person name="Fujita N."/>
            <person name="Sugita T."/>
            <person name="Iwasaki W."/>
            <person name="Tanaka N."/>
            <person name="Takashima M."/>
        </authorList>
    </citation>
    <scope>NUCLEOTIDE SEQUENCE</scope>
    <source>
        <strain evidence="8">HIS016</strain>
    </source>
</reference>
<dbReference type="EMBL" id="BTCM01000004">
    <property type="protein sequence ID" value="GMK57584.1"/>
    <property type="molecule type" value="Genomic_DNA"/>
</dbReference>